<sequence length="138" mass="14719">MDERRLKYLYAALAVVFGLPGALLGGIVALVGVYGGLTQENRLLSRLLMVLLGAVGTVGIVVWLRISVDFLLHGRPGLRAVSRIGWWGLLLGALVALSIAVLGVVVGLTERAEGFGLLLFGPPLLVPAAMLLWLKRRP</sequence>
<gene>
    <name evidence="2" type="ORF">ROV92_00830</name>
</gene>
<reference evidence="2" key="1">
    <citation type="submission" date="2023-07" db="EMBL/GenBank/DDBJ databases">
        <title>Comparative genomics of clinical Stenotrophomonas maltophilia isolates reveals regions of diversity which correlate with colonization and persistence in vivo.</title>
        <authorList>
            <person name="Mcdaniel M.S."/>
            <person name="Swords W.E."/>
            <person name="Sumpter N.A."/>
            <person name="Lindgren N.R."/>
            <person name="Billiot C.E."/>
        </authorList>
    </citation>
    <scope>NUCLEOTIDE SEQUENCE</scope>
    <source>
        <strain evidence="2">Ism4</strain>
    </source>
</reference>
<feature type="transmembrane region" description="Helical" evidence="1">
    <location>
        <begin position="114"/>
        <end position="134"/>
    </location>
</feature>
<dbReference type="RefSeq" id="WP_004154181.1">
    <property type="nucleotide sequence ID" value="NZ_JAVSKO010000001.1"/>
</dbReference>
<evidence type="ECO:0000313" key="2">
    <source>
        <dbReference type="EMBL" id="MDT3466565.1"/>
    </source>
</evidence>
<feature type="transmembrane region" description="Helical" evidence="1">
    <location>
        <begin position="43"/>
        <end position="64"/>
    </location>
</feature>
<feature type="transmembrane region" description="Helical" evidence="1">
    <location>
        <begin position="12"/>
        <end position="37"/>
    </location>
</feature>
<keyword evidence="1" id="KW-1133">Transmembrane helix</keyword>
<comment type="caution">
    <text evidence="2">The sequence shown here is derived from an EMBL/GenBank/DDBJ whole genome shotgun (WGS) entry which is preliminary data.</text>
</comment>
<keyword evidence="1" id="KW-0472">Membrane</keyword>
<dbReference type="AlphaFoldDB" id="A0AAJ2JA50"/>
<name>A0AAJ2JA50_STEMA</name>
<accession>A0AAJ2JA50</accession>
<evidence type="ECO:0000256" key="1">
    <source>
        <dbReference type="SAM" id="Phobius"/>
    </source>
</evidence>
<dbReference type="EMBL" id="JAVSKO010000001">
    <property type="protein sequence ID" value="MDT3466565.1"/>
    <property type="molecule type" value="Genomic_DNA"/>
</dbReference>
<feature type="transmembrane region" description="Helical" evidence="1">
    <location>
        <begin position="84"/>
        <end position="108"/>
    </location>
</feature>
<evidence type="ECO:0000313" key="3">
    <source>
        <dbReference type="Proteomes" id="UP001251948"/>
    </source>
</evidence>
<dbReference type="Proteomes" id="UP001251948">
    <property type="component" value="Unassembled WGS sequence"/>
</dbReference>
<protein>
    <recommendedName>
        <fullName evidence="4">Transmembrane protein</fullName>
    </recommendedName>
</protein>
<proteinExistence type="predicted"/>
<organism evidence="2 3">
    <name type="scientific">Stenotrophomonas maltophilia</name>
    <name type="common">Pseudomonas maltophilia</name>
    <name type="synonym">Xanthomonas maltophilia</name>
    <dbReference type="NCBI Taxonomy" id="40324"/>
    <lineage>
        <taxon>Bacteria</taxon>
        <taxon>Pseudomonadati</taxon>
        <taxon>Pseudomonadota</taxon>
        <taxon>Gammaproteobacteria</taxon>
        <taxon>Lysobacterales</taxon>
        <taxon>Lysobacteraceae</taxon>
        <taxon>Stenotrophomonas</taxon>
        <taxon>Stenotrophomonas maltophilia group</taxon>
    </lineage>
</organism>
<evidence type="ECO:0008006" key="4">
    <source>
        <dbReference type="Google" id="ProtNLM"/>
    </source>
</evidence>
<keyword evidence="1" id="KW-0812">Transmembrane</keyword>